<dbReference type="InterPro" id="IPR008271">
    <property type="entry name" value="Ser/Thr_kinase_AS"/>
</dbReference>
<evidence type="ECO:0000256" key="3">
    <source>
        <dbReference type="ARBA" id="ARBA00022527"/>
    </source>
</evidence>
<dbReference type="SMART" id="SM00220">
    <property type="entry name" value="S_TKc"/>
    <property type="match status" value="1"/>
</dbReference>
<organism evidence="13 14">
    <name type="scientific">Ampelomyces quisqualis</name>
    <name type="common">Powdery mildew agent</name>
    <dbReference type="NCBI Taxonomy" id="50730"/>
    <lineage>
        <taxon>Eukaryota</taxon>
        <taxon>Fungi</taxon>
        <taxon>Dikarya</taxon>
        <taxon>Ascomycota</taxon>
        <taxon>Pezizomycotina</taxon>
        <taxon>Dothideomycetes</taxon>
        <taxon>Pleosporomycetidae</taxon>
        <taxon>Pleosporales</taxon>
        <taxon>Pleosporineae</taxon>
        <taxon>Phaeosphaeriaceae</taxon>
        <taxon>Ampelomyces</taxon>
    </lineage>
</organism>
<dbReference type="GO" id="GO:0005938">
    <property type="term" value="C:cell cortex"/>
    <property type="evidence" value="ECO:0007669"/>
    <property type="project" value="UniProtKB-ARBA"/>
</dbReference>
<feature type="region of interest" description="Disordered" evidence="11">
    <location>
        <begin position="1068"/>
        <end position="1090"/>
    </location>
</feature>
<dbReference type="Proteomes" id="UP000800096">
    <property type="component" value="Unassembled WGS sequence"/>
</dbReference>
<accession>A0A6A5QQF2</accession>
<feature type="compositionally biased region" description="Polar residues" evidence="11">
    <location>
        <begin position="776"/>
        <end position="820"/>
    </location>
</feature>
<feature type="compositionally biased region" description="Polar residues" evidence="11">
    <location>
        <begin position="597"/>
        <end position="608"/>
    </location>
</feature>
<feature type="compositionally biased region" description="Low complexity" evidence="11">
    <location>
        <begin position="611"/>
        <end position="630"/>
    </location>
</feature>
<dbReference type="PANTHER" id="PTHR24346:SF110">
    <property type="entry name" value="NON-SPECIFIC SERINE_THREONINE PROTEIN KINASE"/>
    <property type="match status" value="1"/>
</dbReference>
<keyword evidence="4" id="KW-0597">Phosphoprotein</keyword>
<dbReference type="SUPFAM" id="SSF56112">
    <property type="entry name" value="Protein kinase-like (PK-like)"/>
    <property type="match status" value="1"/>
</dbReference>
<dbReference type="OrthoDB" id="504170at2759"/>
<dbReference type="InterPro" id="IPR043024">
    <property type="entry name" value="KA1_sf_fungal"/>
</dbReference>
<feature type="compositionally biased region" description="Low complexity" evidence="11">
    <location>
        <begin position="710"/>
        <end position="727"/>
    </location>
</feature>
<feature type="domain" description="Protein kinase" evidence="12">
    <location>
        <begin position="116"/>
        <end position="396"/>
    </location>
</feature>
<dbReference type="FunFam" id="1.10.510.10:FF:002176">
    <property type="entry name" value="CAMK family protein kinase"/>
    <property type="match status" value="1"/>
</dbReference>
<evidence type="ECO:0000256" key="8">
    <source>
        <dbReference type="ARBA" id="ARBA00022840"/>
    </source>
</evidence>
<dbReference type="PROSITE" id="PS50011">
    <property type="entry name" value="PROTEIN_KINASE_DOM"/>
    <property type="match status" value="1"/>
</dbReference>
<evidence type="ECO:0000256" key="11">
    <source>
        <dbReference type="SAM" id="MobiDB-lite"/>
    </source>
</evidence>
<dbReference type="PANTHER" id="PTHR24346">
    <property type="entry name" value="MAP/MICROTUBULE AFFINITY-REGULATING KINASE"/>
    <property type="match status" value="1"/>
</dbReference>
<feature type="region of interest" description="Disordered" evidence="11">
    <location>
        <begin position="772"/>
        <end position="838"/>
    </location>
</feature>
<dbReference type="GO" id="GO:0004674">
    <property type="term" value="F:protein serine/threonine kinase activity"/>
    <property type="evidence" value="ECO:0007669"/>
    <property type="project" value="UniProtKB-KW"/>
</dbReference>
<keyword evidence="3" id="KW-0723">Serine/threonine-protein kinase</keyword>
<evidence type="ECO:0000256" key="7">
    <source>
        <dbReference type="ARBA" id="ARBA00022777"/>
    </source>
</evidence>
<sequence>MDHSYHGRPPTRRRALAESSSRANENPPAQRRGDKQAREPTSASCSKPPPHNQSILPDGTLAVRHEQHASPENKRLSAVQAHEPRPHNAKRDSEISNASTNASNTNRRRKTSIGPWQLGRTIGRGGCSRVRLVRHTGTGQYGAAKIISKATAEKVRALSLANLIKSAEQESALDPGNKVIPFGLEREICIMKLLDHPNIVRLYDIWENRNELYLIMEYVEGGELFSFIHEQHGVDELYVVHIFRQIIAALIYCHRINIHHRDLKPENILLDRDTMTVKLVDFGMAALQPTGKKLTTPCGSPHYAAPEVLKTTSYDGAKADVWSCGVILFVLLTGTQPFDYSGEDSHMKYLFRDIQMAKYVMPDKLSPEAKDLIRKILVANPKQRLGLDDIWDHPFMRKYNKELNFVGEFASQAHWTGPQPAISEWTKLERGTIDREILRYLRTLWHSEKEEVLVQRLLSKEANQEKYFYSALREYHTDQLENYQPDAHHAVAKSNSDHHHNKRHTPTRKDVENMPSNKHKRSQSAYSILNNEHLYSQHSFYESPVSEASYDPFRASRQPIIPEQGVINQNVTVLRGPSIVSRARKTRPGTPLEHHQTANSLRVRTLRNNSKRSSAMSRVSSYQSNPSHRSVSVKRRSMSRSSLASSYWASSPPVVARSGGLGRRGVSFSHLRDRRSSVATASTVDYSALAYMTDEVTPVHRPHTSIGSYGCSEYSSSHRSSTRQPSSAYRPRSHGTARTEIPRLKLRKPESPTKFIQNEARKVSTELGHQMEEAFNRSSIGSSVRTSRTGGHQDMSQNDTPPTSFSNTRDSGGSSITTPNMKAAPSQRPLPPIPSETPNTFLQRKLAETRAEIARRLDENGDNTDHFNEVLENLDRLLLPVPSTKRTVSAPAKSPEHPAPLHVIPEEKQDSVDGFEQPYSANYRAVTDPVRPHAHRAITEQQTIRVVDQSPTRVAPLNIRKRSGASTSSRRADEALSVPWPGPVSKIATREGQNELFAPRSTQPAPAPEKKDTALKKKKSLWFRRNTEEKEREQENKENQVKKKASNTGLLHIPDIWQGLDDRIKDEMQQTERSNDSEFPMRNSSAPVTKSDGALRKGFLGFFGKKAKEDKGKRPMELGGINFSSSSILSGFDLGPEHDAAPRTGPPEVQMNWLSRFLHIKPANKTLCFHIGRGKVRQDLVRLLRDWQRFGIRDVTFDRASNAINARVDKNNRKHIFSSCSNLLFSEWRLEDWHFDVEALEVEHILRYLKLKPVSFVIELFVVLEHGQRANLCLARFTQTRGAASSFRKVVDIVEDVCRARCMLIEDAEKQAAMMEVLD</sequence>
<evidence type="ECO:0000256" key="10">
    <source>
        <dbReference type="ARBA" id="ARBA00048679"/>
    </source>
</evidence>
<dbReference type="InterPro" id="IPR011009">
    <property type="entry name" value="Kinase-like_dom_sf"/>
</dbReference>
<evidence type="ECO:0000313" key="13">
    <source>
        <dbReference type="EMBL" id="KAF1916916.1"/>
    </source>
</evidence>
<dbReference type="Pfam" id="PF00069">
    <property type="entry name" value="Pkinase"/>
    <property type="match status" value="1"/>
</dbReference>
<keyword evidence="14" id="KW-1185">Reference proteome</keyword>
<dbReference type="GO" id="GO:0035556">
    <property type="term" value="P:intracellular signal transduction"/>
    <property type="evidence" value="ECO:0007669"/>
    <property type="project" value="TreeGrafter"/>
</dbReference>
<dbReference type="Pfam" id="PF16797">
    <property type="entry name" value="Fungal_KA1"/>
    <property type="match status" value="1"/>
</dbReference>
<dbReference type="EC" id="2.7.11.1" evidence="2"/>
<gene>
    <name evidence="13" type="ORF">BDU57DRAFT_450492</name>
</gene>
<feature type="region of interest" description="Disordered" evidence="11">
    <location>
        <begin position="940"/>
        <end position="1045"/>
    </location>
</feature>
<evidence type="ECO:0000256" key="1">
    <source>
        <dbReference type="ARBA" id="ARBA00010791"/>
    </source>
</evidence>
<dbReference type="GO" id="GO:0005524">
    <property type="term" value="F:ATP binding"/>
    <property type="evidence" value="ECO:0007669"/>
    <property type="project" value="UniProtKB-KW"/>
</dbReference>
<reference evidence="13" key="1">
    <citation type="journal article" date="2020" name="Stud. Mycol.">
        <title>101 Dothideomycetes genomes: a test case for predicting lifestyles and emergence of pathogens.</title>
        <authorList>
            <person name="Haridas S."/>
            <person name="Albert R."/>
            <person name="Binder M."/>
            <person name="Bloem J."/>
            <person name="Labutti K."/>
            <person name="Salamov A."/>
            <person name="Andreopoulos B."/>
            <person name="Baker S."/>
            <person name="Barry K."/>
            <person name="Bills G."/>
            <person name="Bluhm B."/>
            <person name="Cannon C."/>
            <person name="Castanera R."/>
            <person name="Culley D."/>
            <person name="Daum C."/>
            <person name="Ezra D."/>
            <person name="Gonzalez J."/>
            <person name="Henrissat B."/>
            <person name="Kuo A."/>
            <person name="Liang C."/>
            <person name="Lipzen A."/>
            <person name="Lutzoni F."/>
            <person name="Magnuson J."/>
            <person name="Mondo S."/>
            <person name="Nolan M."/>
            <person name="Ohm R."/>
            <person name="Pangilinan J."/>
            <person name="Park H.-J."/>
            <person name="Ramirez L."/>
            <person name="Alfaro M."/>
            <person name="Sun H."/>
            <person name="Tritt A."/>
            <person name="Yoshinaga Y."/>
            <person name="Zwiers L.-H."/>
            <person name="Turgeon B."/>
            <person name="Goodwin S."/>
            <person name="Spatafora J."/>
            <person name="Crous P."/>
            <person name="Grigoriev I."/>
        </authorList>
    </citation>
    <scope>NUCLEOTIDE SEQUENCE</scope>
    <source>
        <strain evidence="13">HMLAC05119</strain>
    </source>
</reference>
<evidence type="ECO:0000256" key="4">
    <source>
        <dbReference type="ARBA" id="ARBA00022553"/>
    </source>
</evidence>
<feature type="compositionally biased region" description="Basic and acidic residues" evidence="11">
    <location>
        <begin position="740"/>
        <end position="751"/>
    </location>
</feature>
<protein>
    <recommendedName>
        <fullName evidence="2">non-specific serine/threonine protein kinase</fullName>
        <ecNumber evidence="2">2.7.11.1</ecNumber>
    </recommendedName>
</protein>
<feature type="region of interest" description="Disordered" evidence="11">
    <location>
        <begin position="1"/>
        <end position="118"/>
    </location>
</feature>
<name>A0A6A5QQF2_AMPQU</name>
<evidence type="ECO:0000256" key="2">
    <source>
        <dbReference type="ARBA" id="ARBA00012513"/>
    </source>
</evidence>
<evidence type="ECO:0000256" key="5">
    <source>
        <dbReference type="ARBA" id="ARBA00022679"/>
    </source>
</evidence>
<evidence type="ECO:0000259" key="12">
    <source>
        <dbReference type="PROSITE" id="PS50011"/>
    </source>
</evidence>
<dbReference type="Gene3D" id="1.10.510.10">
    <property type="entry name" value="Transferase(Phosphotransferase) domain 1"/>
    <property type="match status" value="1"/>
</dbReference>
<keyword evidence="8" id="KW-0067">ATP-binding</keyword>
<evidence type="ECO:0000256" key="9">
    <source>
        <dbReference type="ARBA" id="ARBA00047899"/>
    </source>
</evidence>
<feature type="region of interest" description="Disordered" evidence="11">
    <location>
        <begin position="710"/>
        <end position="757"/>
    </location>
</feature>
<feature type="compositionally biased region" description="Basic and acidic residues" evidence="11">
    <location>
        <begin position="82"/>
        <end position="94"/>
    </location>
</feature>
<evidence type="ECO:0000256" key="6">
    <source>
        <dbReference type="ARBA" id="ARBA00022741"/>
    </source>
</evidence>
<feature type="compositionally biased region" description="Low complexity" evidence="11">
    <location>
        <begin position="96"/>
        <end position="105"/>
    </location>
</feature>
<feature type="region of interest" description="Disordered" evidence="11">
    <location>
        <begin position="490"/>
        <end position="523"/>
    </location>
</feature>
<feature type="compositionally biased region" description="Basic and acidic residues" evidence="11">
    <location>
        <begin position="63"/>
        <end position="75"/>
    </location>
</feature>
<dbReference type="InterPro" id="IPR000719">
    <property type="entry name" value="Prot_kinase_dom"/>
</dbReference>
<comment type="catalytic activity">
    <reaction evidence="9">
        <text>L-threonyl-[protein] + ATP = O-phospho-L-threonyl-[protein] + ADP + H(+)</text>
        <dbReference type="Rhea" id="RHEA:46608"/>
        <dbReference type="Rhea" id="RHEA-COMP:11060"/>
        <dbReference type="Rhea" id="RHEA-COMP:11605"/>
        <dbReference type="ChEBI" id="CHEBI:15378"/>
        <dbReference type="ChEBI" id="CHEBI:30013"/>
        <dbReference type="ChEBI" id="CHEBI:30616"/>
        <dbReference type="ChEBI" id="CHEBI:61977"/>
        <dbReference type="ChEBI" id="CHEBI:456216"/>
        <dbReference type="EC" id="2.7.11.1"/>
    </reaction>
</comment>
<keyword evidence="5" id="KW-0808">Transferase</keyword>
<proteinExistence type="inferred from homology"/>
<dbReference type="Gene3D" id="3.30.310.220">
    <property type="entry name" value="Fungal kinase associated-1 domain"/>
    <property type="match status" value="2"/>
</dbReference>
<dbReference type="EMBL" id="ML979135">
    <property type="protein sequence ID" value="KAF1916916.1"/>
    <property type="molecule type" value="Genomic_DNA"/>
</dbReference>
<dbReference type="PROSITE" id="PS00108">
    <property type="entry name" value="PROTEIN_KINASE_ST"/>
    <property type="match status" value="1"/>
</dbReference>
<comment type="catalytic activity">
    <reaction evidence="10">
        <text>L-seryl-[protein] + ATP = O-phospho-L-seryl-[protein] + ADP + H(+)</text>
        <dbReference type="Rhea" id="RHEA:17989"/>
        <dbReference type="Rhea" id="RHEA-COMP:9863"/>
        <dbReference type="Rhea" id="RHEA-COMP:11604"/>
        <dbReference type="ChEBI" id="CHEBI:15378"/>
        <dbReference type="ChEBI" id="CHEBI:29999"/>
        <dbReference type="ChEBI" id="CHEBI:30616"/>
        <dbReference type="ChEBI" id="CHEBI:83421"/>
        <dbReference type="ChEBI" id="CHEBI:456216"/>
        <dbReference type="EC" id="2.7.11.1"/>
    </reaction>
</comment>
<evidence type="ECO:0000313" key="14">
    <source>
        <dbReference type="Proteomes" id="UP000800096"/>
    </source>
</evidence>
<keyword evidence="7" id="KW-0418">Kinase</keyword>
<keyword evidence="6" id="KW-0547">Nucleotide-binding</keyword>
<feature type="compositionally biased region" description="Basic and acidic residues" evidence="11">
    <location>
        <begin position="1025"/>
        <end position="1041"/>
    </location>
</feature>
<feature type="region of interest" description="Disordered" evidence="11">
    <location>
        <begin position="583"/>
        <end position="636"/>
    </location>
</feature>
<feature type="compositionally biased region" description="Polar residues" evidence="11">
    <location>
        <begin position="940"/>
        <end position="952"/>
    </location>
</feature>
<comment type="similarity">
    <text evidence="1">Belongs to the protein kinase superfamily. CAMK Ser/Thr protein kinase family. NIM1 subfamily.</text>
</comment>
<dbReference type="InterPro" id="IPR031850">
    <property type="entry name" value="Fungal_KA1_dom"/>
</dbReference>